<evidence type="ECO:0000313" key="2">
    <source>
        <dbReference type="Proteomes" id="UP000193411"/>
    </source>
</evidence>
<dbReference type="AlphaFoldDB" id="A0A1Y2HYF0"/>
<comment type="caution">
    <text evidence="1">The sequence shown here is derived from an EMBL/GenBank/DDBJ whole genome shotgun (WGS) entry which is preliminary data.</text>
</comment>
<sequence>MTRQDPVPFALTRRASWRALVTVLVVVCRAWPLLRHHEPMCSLRASHRLLQLLYYHCLLVRPGISAVDVTVTLPMLRSLRLPTLPLQQWFHAPPATKCSRSASRLPARACPCQCTVPCHGSSLAFPSPGNIARHCTLFQCDDRRYTHSLRFCCCCSLCIRIALAIGLTAVALAANTTSSTTNSPAPSLRRLMTGPIAFAYALPRDGVGLGTQWRRVRAPGWHDRFCGADG</sequence>
<dbReference type="EMBL" id="MCFL01000005">
    <property type="protein sequence ID" value="ORZ39529.1"/>
    <property type="molecule type" value="Genomic_DNA"/>
</dbReference>
<proteinExistence type="predicted"/>
<dbReference type="Proteomes" id="UP000193411">
    <property type="component" value="Unassembled WGS sequence"/>
</dbReference>
<evidence type="ECO:0000313" key="1">
    <source>
        <dbReference type="EMBL" id="ORZ39529.1"/>
    </source>
</evidence>
<keyword evidence="2" id="KW-1185">Reference proteome</keyword>
<organism evidence="1 2">
    <name type="scientific">Catenaria anguillulae PL171</name>
    <dbReference type="NCBI Taxonomy" id="765915"/>
    <lineage>
        <taxon>Eukaryota</taxon>
        <taxon>Fungi</taxon>
        <taxon>Fungi incertae sedis</taxon>
        <taxon>Blastocladiomycota</taxon>
        <taxon>Blastocladiomycetes</taxon>
        <taxon>Blastocladiales</taxon>
        <taxon>Catenariaceae</taxon>
        <taxon>Catenaria</taxon>
    </lineage>
</organism>
<name>A0A1Y2HYF0_9FUNG</name>
<protein>
    <submittedName>
        <fullName evidence="1">Uncharacterized protein</fullName>
    </submittedName>
</protein>
<gene>
    <name evidence="1" type="ORF">BCR44DRAFT_173728</name>
</gene>
<accession>A0A1Y2HYF0</accession>
<reference evidence="1 2" key="1">
    <citation type="submission" date="2016-07" db="EMBL/GenBank/DDBJ databases">
        <title>Pervasive Adenine N6-methylation of Active Genes in Fungi.</title>
        <authorList>
            <consortium name="DOE Joint Genome Institute"/>
            <person name="Mondo S.J."/>
            <person name="Dannebaum R.O."/>
            <person name="Kuo R.C."/>
            <person name="Labutti K."/>
            <person name="Haridas S."/>
            <person name="Kuo A."/>
            <person name="Salamov A."/>
            <person name="Ahrendt S.R."/>
            <person name="Lipzen A."/>
            <person name="Sullivan W."/>
            <person name="Andreopoulos W.B."/>
            <person name="Clum A."/>
            <person name="Lindquist E."/>
            <person name="Daum C."/>
            <person name="Ramamoorthy G.K."/>
            <person name="Gryganskyi A."/>
            <person name="Culley D."/>
            <person name="Magnuson J.K."/>
            <person name="James T.Y."/>
            <person name="O'Malley M.A."/>
            <person name="Stajich J.E."/>
            <person name="Spatafora J.W."/>
            <person name="Visel A."/>
            <person name="Grigoriev I.V."/>
        </authorList>
    </citation>
    <scope>NUCLEOTIDE SEQUENCE [LARGE SCALE GENOMIC DNA]</scope>
    <source>
        <strain evidence="1 2">PL171</strain>
    </source>
</reference>